<name>A0A9P0GQ42_PHACE</name>
<reference evidence="2" key="1">
    <citation type="submission" date="2022-01" db="EMBL/GenBank/DDBJ databases">
        <authorList>
            <person name="King R."/>
        </authorList>
    </citation>
    <scope>NUCLEOTIDE SEQUENCE</scope>
</reference>
<organism evidence="2 3">
    <name type="scientific">Phaedon cochleariae</name>
    <name type="common">Mustard beetle</name>
    <dbReference type="NCBI Taxonomy" id="80249"/>
    <lineage>
        <taxon>Eukaryota</taxon>
        <taxon>Metazoa</taxon>
        <taxon>Ecdysozoa</taxon>
        <taxon>Arthropoda</taxon>
        <taxon>Hexapoda</taxon>
        <taxon>Insecta</taxon>
        <taxon>Pterygota</taxon>
        <taxon>Neoptera</taxon>
        <taxon>Endopterygota</taxon>
        <taxon>Coleoptera</taxon>
        <taxon>Polyphaga</taxon>
        <taxon>Cucujiformia</taxon>
        <taxon>Chrysomeloidea</taxon>
        <taxon>Chrysomelidae</taxon>
        <taxon>Chrysomelinae</taxon>
        <taxon>Chrysomelini</taxon>
        <taxon>Phaedon</taxon>
    </lineage>
</organism>
<proteinExistence type="predicted"/>
<dbReference type="OrthoDB" id="6740080at2759"/>
<dbReference type="EMBL" id="OU896717">
    <property type="protein sequence ID" value="CAH1118118.1"/>
    <property type="molecule type" value="Genomic_DNA"/>
</dbReference>
<accession>A0A9P0GQ42</accession>
<reference evidence="2" key="2">
    <citation type="submission" date="2022-10" db="EMBL/GenBank/DDBJ databases">
        <authorList>
            <consortium name="ENA_rothamsted_submissions"/>
            <consortium name="culmorum"/>
            <person name="King R."/>
        </authorList>
    </citation>
    <scope>NUCLEOTIDE SEQUENCE</scope>
</reference>
<feature type="region of interest" description="Disordered" evidence="1">
    <location>
        <begin position="282"/>
        <end position="325"/>
    </location>
</feature>
<feature type="compositionally biased region" description="Polar residues" evidence="1">
    <location>
        <begin position="257"/>
        <end position="267"/>
    </location>
</feature>
<evidence type="ECO:0000313" key="3">
    <source>
        <dbReference type="Proteomes" id="UP001153737"/>
    </source>
</evidence>
<dbReference type="AlphaFoldDB" id="A0A9P0GQ42"/>
<gene>
    <name evidence="2" type="ORF">PHAECO_LOCUS2301</name>
</gene>
<sequence>MECDSMHSAIEKRLRNQEIYTPAGFLSACKKARTSPKPYSVEHLLHTDLRDFSKLKYFTTIRLGFKVGDATVNNLCALKYTPDGMLFFKINFDDDWTQLIKRHSAAVMGTEDIPCLYRDSLPIKKSKYDHLQDLKKISMDELVDHLPFTLQNMTKAELIENLYLGDGDGNIDAESISSDDESLVGDNMNDENLEDNSDDVPVSDIFSDTDSDTEEDIILLKDLQARFLSDNEASPKIKRGKKIHPGKNLARDEDNNVAPTDATNETVPVNLADPNETIEFPTDQASEPLADPGTSGIVGKKTIKKKSRPIQPRQKSERLKKSQTDAKCGLCFCN</sequence>
<protein>
    <submittedName>
        <fullName evidence="2">Uncharacterized protein</fullName>
    </submittedName>
</protein>
<evidence type="ECO:0000256" key="1">
    <source>
        <dbReference type="SAM" id="MobiDB-lite"/>
    </source>
</evidence>
<feature type="region of interest" description="Disordered" evidence="1">
    <location>
        <begin position="237"/>
        <end position="267"/>
    </location>
</feature>
<feature type="compositionally biased region" description="Basic and acidic residues" evidence="1">
    <location>
        <begin position="314"/>
        <end position="324"/>
    </location>
</feature>
<dbReference type="Proteomes" id="UP001153737">
    <property type="component" value="Chromosome 11"/>
</dbReference>
<evidence type="ECO:0000313" key="2">
    <source>
        <dbReference type="EMBL" id="CAH1118118.1"/>
    </source>
</evidence>
<keyword evidence="3" id="KW-1185">Reference proteome</keyword>